<evidence type="ECO:0000313" key="3">
    <source>
        <dbReference type="EMBL" id="KKL93950.1"/>
    </source>
</evidence>
<name>A0A0F9IJG3_9ZZZZ</name>
<dbReference type="InterPro" id="IPR001509">
    <property type="entry name" value="Epimerase_deHydtase"/>
</dbReference>
<dbReference type="InterPro" id="IPR036291">
    <property type="entry name" value="NAD(P)-bd_dom_sf"/>
</dbReference>
<dbReference type="Pfam" id="PF01370">
    <property type="entry name" value="Epimerase"/>
    <property type="match status" value="1"/>
</dbReference>
<gene>
    <name evidence="3" type="ORF">LCGC14_1869580</name>
</gene>
<feature type="domain" description="NAD-dependent epimerase/dehydratase" evidence="2">
    <location>
        <begin position="4"/>
        <end position="241"/>
    </location>
</feature>
<reference evidence="3" key="1">
    <citation type="journal article" date="2015" name="Nature">
        <title>Complex archaea that bridge the gap between prokaryotes and eukaryotes.</title>
        <authorList>
            <person name="Spang A."/>
            <person name="Saw J.H."/>
            <person name="Jorgensen S.L."/>
            <person name="Zaremba-Niedzwiedzka K."/>
            <person name="Martijn J."/>
            <person name="Lind A.E."/>
            <person name="van Eijk R."/>
            <person name="Schleper C."/>
            <person name="Guy L."/>
            <person name="Ettema T.J."/>
        </authorList>
    </citation>
    <scope>NUCLEOTIDE SEQUENCE</scope>
</reference>
<protein>
    <recommendedName>
        <fullName evidence="2">NAD-dependent epimerase/dehydratase domain-containing protein</fullName>
    </recommendedName>
</protein>
<organism evidence="3">
    <name type="scientific">marine sediment metagenome</name>
    <dbReference type="NCBI Taxonomy" id="412755"/>
    <lineage>
        <taxon>unclassified sequences</taxon>
        <taxon>metagenomes</taxon>
        <taxon>ecological metagenomes</taxon>
    </lineage>
</organism>
<dbReference type="SUPFAM" id="SSF51735">
    <property type="entry name" value="NAD(P)-binding Rossmann-fold domains"/>
    <property type="match status" value="1"/>
</dbReference>
<dbReference type="AlphaFoldDB" id="A0A0F9IJG3"/>
<accession>A0A0F9IJG3</accession>
<sequence>MNCLVTGAAGFIASHLCRRLLKEGFKVVGIDSFTDFYPKRIKEKNIKPLIKDENFEFITGDLNDLDLKKILKKTDYVFHHAAQAGVRTSWGDNFSVYLENNIGATQKLLEVAKKLSLKKFIYASSSSVYGNCPDLPMSETSPLHPFSPYGVTKLAAENLCLLYCKNYGVPSISLRFFTVYGPGQRPDMAFHKFFKAIAKDKQIPVYGDGNQTRDFTYIDDVIDANFASLKKGKVGEIYNIGGGTRKKLKDIFPLLENICQKQVRLVRKEKQKGDAPHTFANIEKARKDLNFSPQTKLRDGLKEEWLWAKKLYSS</sequence>
<dbReference type="PRINTS" id="PR01713">
    <property type="entry name" value="NUCEPIMERASE"/>
</dbReference>
<proteinExistence type="inferred from homology"/>
<dbReference type="Gene3D" id="3.40.50.720">
    <property type="entry name" value="NAD(P)-binding Rossmann-like Domain"/>
    <property type="match status" value="1"/>
</dbReference>
<comment type="caution">
    <text evidence="3">The sequence shown here is derived from an EMBL/GenBank/DDBJ whole genome shotgun (WGS) entry which is preliminary data.</text>
</comment>
<dbReference type="PANTHER" id="PTHR43000">
    <property type="entry name" value="DTDP-D-GLUCOSE 4,6-DEHYDRATASE-RELATED"/>
    <property type="match status" value="1"/>
</dbReference>
<comment type="similarity">
    <text evidence="1">Belongs to the NAD(P)-dependent epimerase/dehydratase family.</text>
</comment>
<dbReference type="Gene3D" id="3.90.25.10">
    <property type="entry name" value="UDP-galactose 4-epimerase, domain 1"/>
    <property type="match status" value="1"/>
</dbReference>
<dbReference type="EMBL" id="LAZR01019056">
    <property type="protein sequence ID" value="KKL93950.1"/>
    <property type="molecule type" value="Genomic_DNA"/>
</dbReference>
<evidence type="ECO:0000259" key="2">
    <source>
        <dbReference type="Pfam" id="PF01370"/>
    </source>
</evidence>
<evidence type="ECO:0000256" key="1">
    <source>
        <dbReference type="ARBA" id="ARBA00007637"/>
    </source>
</evidence>